<dbReference type="InterPro" id="IPR004636">
    <property type="entry name" value="AcOrn/SuccOrn_fam"/>
</dbReference>
<dbReference type="HAMAP" id="MF_01107">
    <property type="entry name" value="ArgD_aminotrans_3"/>
    <property type="match status" value="1"/>
</dbReference>
<dbReference type="NCBIfam" id="TIGR00707">
    <property type="entry name" value="argD"/>
    <property type="match status" value="1"/>
</dbReference>
<keyword evidence="7" id="KW-1185">Reference proteome</keyword>
<comment type="subcellular location">
    <subcellularLocation>
        <location evidence="5">Cytoplasm</location>
    </subcellularLocation>
</comment>
<evidence type="ECO:0000256" key="4">
    <source>
        <dbReference type="ARBA" id="ARBA00022898"/>
    </source>
</evidence>
<feature type="binding site" evidence="5">
    <location>
        <position position="280"/>
    </location>
    <ligand>
        <name>pyridoxal 5'-phosphate</name>
        <dbReference type="ChEBI" id="CHEBI:597326"/>
    </ligand>
</feature>
<dbReference type="InterPro" id="IPR049704">
    <property type="entry name" value="Aminotrans_3_PPA_site"/>
</dbReference>
<dbReference type="SUPFAM" id="SSF53383">
    <property type="entry name" value="PLP-dependent transferases"/>
    <property type="match status" value="1"/>
</dbReference>
<dbReference type="InterPro" id="IPR015422">
    <property type="entry name" value="PyrdxlP-dep_Trfase_small"/>
</dbReference>
<dbReference type="GO" id="GO:0003992">
    <property type="term" value="F:N2-acetyl-L-ornithine:2-oxoglutarate 5-aminotransferase activity"/>
    <property type="evidence" value="ECO:0007669"/>
    <property type="project" value="UniProtKB-EC"/>
</dbReference>
<proteinExistence type="inferred from homology"/>
<feature type="binding site" evidence="5">
    <location>
        <begin position="222"/>
        <end position="225"/>
    </location>
    <ligand>
        <name>pyridoxal 5'-phosphate</name>
        <dbReference type="ChEBI" id="CHEBI:597326"/>
    </ligand>
</feature>
<gene>
    <name evidence="5" type="primary">argD</name>
    <name evidence="6" type="ORF">IEQ31_36000</name>
</gene>
<feature type="binding site" evidence="5">
    <location>
        <position position="279"/>
    </location>
    <ligand>
        <name>N(2)-acetyl-L-ornithine</name>
        <dbReference type="ChEBI" id="CHEBI:57805"/>
    </ligand>
</feature>
<sequence>MTTNDELRGRFEAVFMRNYGVPPVAIARGEGCAVWDVDGRRYLDLIGGIAVTSLGHNHPDLVEAVSRQVSTLAHTSNLFLNEPEVLLAEKLLALLGEPARVFLSNSGTEANEAAVKIAIKYGKTHGRGYMVAAENGFHGRTLGALSLTGKPSIRDQFGPFPLDVRFVPYGDGDALKNAVTEDCSAVFLEPTQGEAGVVPPPDGYFRTAREICSSAGALLVADEIQSAIGRTGHWFAHQAEGVVPDVLTLAKGLGGGMPIGACIGFGEAGEVFAKGDHGSTFGGNPVSCAAALAVLDTIERDGLLGNVATVGALLSEGIAAVRHPLLKGVRGRGLWLAAVLTAPKSAQVQAAAQDAGFLVNALQPDAVRLAPPLVITESDVQTFLDALPGILEAADA</sequence>
<evidence type="ECO:0000256" key="5">
    <source>
        <dbReference type="HAMAP-Rule" id="MF_01107"/>
    </source>
</evidence>
<feature type="binding site" evidence="5">
    <location>
        <begin position="107"/>
        <end position="108"/>
    </location>
    <ligand>
        <name>pyridoxal 5'-phosphate</name>
        <dbReference type="ChEBI" id="CHEBI:597326"/>
    </ligand>
</feature>
<keyword evidence="4 5" id="KW-0663">Pyridoxal phosphate</keyword>
<dbReference type="InterPro" id="IPR050103">
    <property type="entry name" value="Class-III_PLP-dep_AT"/>
</dbReference>
<comment type="similarity">
    <text evidence="5">Belongs to the class-III pyridoxal-phosphate-dependent aminotransferase family. ArgD subfamily.</text>
</comment>
<keyword evidence="1 5" id="KW-0032">Aminotransferase</keyword>
<evidence type="ECO:0000256" key="3">
    <source>
        <dbReference type="ARBA" id="ARBA00022679"/>
    </source>
</evidence>
<dbReference type="Pfam" id="PF00202">
    <property type="entry name" value="Aminotran_3"/>
    <property type="match status" value="1"/>
</dbReference>
<comment type="pathway">
    <text evidence="5">Amino-acid biosynthesis; L-arginine biosynthesis; N(2)-acetyl-L-ornithine from L-glutamate: step 4/4.</text>
</comment>
<comment type="catalytic activity">
    <reaction evidence="5">
        <text>N(2)-acetyl-L-ornithine + 2-oxoglutarate = N-acetyl-L-glutamate 5-semialdehyde + L-glutamate</text>
        <dbReference type="Rhea" id="RHEA:18049"/>
        <dbReference type="ChEBI" id="CHEBI:16810"/>
        <dbReference type="ChEBI" id="CHEBI:29123"/>
        <dbReference type="ChEBI" id="CHEBI:29985"/>
        <dbReference type="ChEBI" id="CHEBI:57805"/>
        <dbReference type="EC" id="2.6.1.11"/>
    </reaction>
</comment>
<dbReference type="EMBL" id="JACXRZ010000060">
    <property type="protein sequence ID" value="MBD3148542.1"/>
    <property type="molecule type" value="Genomic_DNA"/>
</dbReference>
<dbReference type="CDD" id="cd00610">
    <property type="entry name" value="OAT_like"/>
    <property type="match status" value="1"/>
</dbReference>
<comment type="cofactor">
    <cofactor evidence="5">
        <name>pyridoxal 5'-phosphate</name>
        <dbReference type="ChEBI" id="CHEBI:597326"/>
    </cofactor>
    <text evidence="5">Binds 1 pyridoxal phosphate per subunit.</text>
</comment>
<evidence type="ECO:0000256" key="2">
    <source>
        <dbReference type="ARBA" id="ARBA00022605"/>
    </source>
</evidence>
<dbReference type="Gene3D" id="3.40.640.10">
    <property type="entry name" value="Type I PLP-dependent aspartate aminotransferase-like (Major domain)"/>
    <property type="match status" value="1"/>
</dbReference>
<comment type="miscellaneous">
    <text evidence="5">May also have succinyldiaminopimelate aminotransferase activity, thus carrying out the corresponding step in lysine biosynthesis.</text>
</comment>
<dbReference type="PIRSF" id="PIRSF000521">
    <property type="entry name" value="Transaminase_4ab_Lys_Orn"/>
    <property type="match status" value="1"/>
</dbReference>
<reference evidence="6 7" key="1">
    <citation type="submission" date="2020-09" db="EMBL/GenBank/DDBJ databases">
        <title>Actinomycete isolated from the Camponotus japonicus Mayr.</title>
        <authorList>
            <person name="Gong X."/>
        </authorList>
    </citation>
    <scope>NUCLEOTIDE SEQUENCE [LARGE SCALE GENOMIC DNA]</scope>
    <source>
        <strain evidence="6 7">2C-HV3</strain>
    </source>
</reference>
<accession>A0ABR8LEQ0</accession>
<dbReference type="PANTHER" id="PTHR11986">
    <property type="entry name" value="AMINOTRANSFERASE CLASS III"/>
    <property type="match status" value="1"/>
</dbReference>
<evidence type="ECO:0000256" key="1">
    <source>
        <dbReference type="ARBA" id="ARBA00022576"/>
    </source>
</evidence>
<keyword evidence="5" id="KW-0055">Arginine biosynthesis</keyword>
<feature type="modified residue" description="N6-(pyridoxal phosphate)lysine" evidence="5">
    <location>
        <position position="251"/>
    </location>
</feature>
<dbReference type="InterPro" id="IPR005814">
    <property type="entry name" value="Aminotrans_3"/>
</dbReference>
<dbReference type="PROSITE" id="PS00600">
    <property type="entry name" value="AA_TRANSFER_CLASS_3"/>
    <property type="match status" value="1"/>
</dbReference>
<dbReference type="InterPro" id="IPR015424">
    <property type="entry name" value="PyrdxlP-dep_Trfase"/>
</dbReference>
<dbReference type="NCBIfam" id="NF002874">
    <property type="entry name" value="PRK03244.1"/>
    <property type="match status" value="1"/>
</dbReference>
<feature type="binding site" evidence="5">
    <location>
        <position position="140"/>
    </location>
    <ligand>
        <name>N(2)-acetyl-L-ornithine</name>
        <dbReference type="ChEBI" id="CHEBI:57805"/>
    </ligand>
</feature>
<dbReference type="PANTHER" id="PTHR11986:SF79">
    <property type="entry name" value="ACETYLORNITHINE AMINOTRANSFERASE, MITOCHONDRIAL"/>
    <property type="match status" value="1"/>
</dbReference>
<protein>
    <recommendedName>
        <fullName evidence="5">Acetylornithine aminotransferase</fullName>
        <shortName evidence="5">ACOAT</shortName>
        <ecNumber evidence="5">2.6.1.11</ecNumber>
    </recommendedName>
</protein>
<evidence type="ECO:0000313" key="6">
    <source>
        <dbReference type="EMBL" id="MBD3148542.1"/>
    </source>
</evidence>
<evidence type="ECO:0000313" key="7">
    <source>
        <dbReference type="Proteomes" id="UP000653231"/>
    </source>
</evidence>
<organism evidence="6 7">
    <name type="scientific">Microbispora bryophytorum subsp. camponoti</name>
    <dbReference type="NCBI Taxonomy" id="1677852"/>
    <lineage>
        <taxon>Bacteria</taxon>
        <taxon>Bacillati</taxon>
        <taxon>Actinomycetota</taxon>
        <taxon>Actinomycetes</taxon>
        <taxon>Streptosporangiales</taxon>
        <taxon>Streptosporangiaceae</taxon>
        <taxon>Microbispora</taxon>
    </lineage>
</organism>
<dbReference type="Gene3D" id="3.90.1150.10">
    <property type="entry name" value="Aspartate Aminotransferase, domain 1"/>
    <property type="match status" value="1"/>
</dbReference>
<keyword evidence="5" id="KW-0963">Cytoplasm</keyword>
<comment type="subunit">
    <text evidence="5">Homodimer.</text>
</comment>
<dbReference type="EC" id="2.6.1.11" evidence="5"/>
<dbReference type="Proteomes" id="UP000653231">
    <property type="component" value="Unassembled WGS sequence"/>
</dbReference>
<keyword evidence="2 5" id="KW-0028">Amino-acid biosynthesis</keyword>
<keyword evidence="3 5" id="KW-0808">Transferase</keyword>
<name>A0ABR8LEQ0_9ACTN</name>
<feature type="binding site" evidence="5">
    <location>
        <position position="137"/>
    </location>
    <ligand>
        <name>pyridoxal 5'-phosphate</name>
        <dbReference type="ChEBI" id="CHEBI:597326"/>
    </ligand>
</feature>
<dbReference type="InterPro" id="IPR015421">
    <property type="entry name" value="PyrdxlP-dep_Trfase_major"/>
</dbReference>
<comment type="caution">
    <text evidence="6">The sequence shown here is derived from an EMBL/GenBank/DDBJ whole genome shotgun (WGS) entry which is preliminary data.</text>
</comment>